<comment type="caution">
    <text evidence="3">The sequence shown here is derived from an EMBL/GenBank/DDBJ whole genome shotgun (WGS) entry which is preliminary data.</text>
</comment>
<evidence type="ECO:0000256" key="1">
    <source>
        <dbReference type="SAM" id="MobiDB-lite"/>
    </source>
</evidence>
<organism evidence="3 4">
    <name type="scientific">Ideonella azotifigens</name>
    <dbReference type="NCBI Taxonomy" id="513160"/>
    <lineage>
        <taxon>Bacteria</taxon>
        <taxon>Pseudomonadati</taxon>
        <taxon>Pseudomonadota</taxon>
        <taxon>Betaproteobacteria</taxon>
        <taxon>Burkholderiales</taxon>
        <taxon>Sphaerotilaceae</taxon>
        <taxon>Ideonella</taxon>
    </lineage>
</organism>
<evidence type="ECO:0008006" key="5">
    <source>
        <dbReference type="Google" id="ProtNLM"/>
    </source>
</evidence>
<dbReference type="RefSeq" id="WP_231012269.1">
    <property type="nucleotide sequence ID" value="NZ_BAAAEW010000033.1"/>
</dbReference>
<evidence type="ECO:0000256" key="2">
    <source>
        <dbReference type="SAM" id="Phobius"/>
    </source>
</evidence>
<dbReference type="InterPro" id="IPR007813">
    <property type="entry name" value="PilN"/>
</dbReference>
<evidence type="ECO:0000313" key="4">
    <source>
        <dbReference type="Proteomes" id="UP001500279"/>
    </source>
</evidence>
<keyword evidence="4" id="KW-1185">Reference proteome</keyword>
<proteinExistence type="predicted"/>
<protein>
    <recommendedName>
        <fullName evidence="5">PilN domain-containing protein</fullName>
    </recommendedName>
</protein>
<name>A0ABN1KD36_9BURK</name>
<evidence type="ECO:0000313" key="3">
    <source>
        <dbReference type="EMBL" id="GAA0762175.1"/>
    </source>
</evidence>
<dbReference type="EMBL" id="BAAAEW010000033">
    <property type="protein sequence ID" value="GAA0762175.1"/>
    <property type="molecule type" value="Genomic_DNA"/>
</dbReference>
<dbReference type="Pfam" id="PF05137">
    <property type="entry name" value="PilN"/>
    <property type="match status" value="1"/>
</dbReference>
<reference evidence="3 4" key="1">
    <citation type="journal article" date="2019" name="Int. J. Syst. Evol. Microbiol.">
        <title>The Global Catalogue of Microorganisms (GCM) 10K type strain sequencing project: providing services to taxonomists for standard genome sequencing and annotation.</title>
        <authorList>
            <consortium name="The Broad Institute Genomics Platform"/>
            <consortium name="The Broad Institute Genome Sequencing Center for Infectious Disease"/>
            <person name="Wu L."/>
            <person name="Ma J."/>
        </authorList>
    </citation>
    <scope>NUCLEOTIDE SEQUENCE [LARGE SCALE GENOMIC DNA]</scope>
    <source>
        <strain evidence="3 4">JCM 15503</strain>
    </source>
</reference>
<sequence length="248" mass="26441">MVQQINLYTPILLKPRLHFSARAMAQALGVLAVSLAGFCGWVAWQTQAREHSYEENRRWLSAEQQQLDQALSTAHGRNDPAQLERELARVQADTLLLRQQLAATEGTYLRPGQSHSAVLALMARTVPGPAWITRLQVAPSQLEINGLTLDPNALQGWIRRLSAEPLLAGQPLAQVRVEKLANAPTGATGLQAGNSLDAATNALAPLGGSADSPLRSEPLPSGGPGWAFRLNASHNPVQAGTPATGAQP</sequence>
<dbReference type="Proteomes" id="UP001500279">
    <property type="component" value="Unassembled WGS sequence"/>
</dbReference>
<feature type="region of interest" description="Disordered" evidence="1">
    <location>
        <begin position="207"/>
        <end position="248"/>
    </location>
</feature>
<keyword evidence="2" id="KW-1133">Transmembrane helix</keyword>
<keyword evidence="2" id="KW-0812">Transmembrane</keyword>
<feature type="transmembrane region" description="Helical" evidence="2">
    <location>
        <begin position="23"/>
        <end position="44"/>
    </location>
</feature>
<gene>
    <name evidence="3" type="ORF">GCM10009107_46380</name>
</gene>
<keyword evidence="2" id="KW-0472">Membrane</keyword>
<accession>A0ABN1KD36</accession>